<evidence type="ECO:0000313" key="3">
    <source>
        <dbReference type="Proteomes" id="UP000198287"/>
    </source>
</evidence>
<sequence>MVTEKGGHVSIRKTKRKFDTVVSLIPIGCLSVTWFICGFAIIILATESNTYLEMVQNPKLWTWSIGVILPSCGAIAYKVWVVDDLNLSVKLANEIIAIQQELVAELSFSRRPESTSTQAQFFDLLIAALYVAPPILVTGLISTGTEPFLFLVKYFLQFDIISAFLQRI</sequence>
<dbReference type="AlphaFoldDB" id="A0A226DTU3"/>
<feature type="transmembrane region" description="Helical" evidence="1">
    <location>
        <begin position="121"/>
        <end position="141"/>
    </location>
</feature>
<dbReference type="EMBL" id="LNIX01000012">
    <property type="protein sequence ID" value="OXA48131.1"/>
    <property type="molecule type" value="Genomic_DNA"/>
</dbReference>
<evidence type="ECO:0000313" key="2">
    <source>
        <dbReference type="EMBL" id="OXA48131.1"/>
    </source>
</evidence>
<organism evidence="2 3">
    <name type="scientific">Folsomia candida</name>
    <name type="common">Springtail</name>
    <dbReference type="NCBI Taxonomy" id="158441"/>
    <lineage>
        <taxon>Eukaryota</taxon>
        <taxon>Metazoa</taxon>
        <taxon>Ecdysozoa</taxon>
        <taxon>Arthropoda</taxon>
        <taxon>Hexapoda</taxon>
        <taxon>Collembola</taxon>
        <taxon>Entomobryomorpha</taxon>
        <taxon>Isotomoidea</taxon>
        <taxon>Isotomidae</taxon>
        <taxon>Proisotominae</taxon>
        <taxon>Folsomia</taxon>
    </lineage>
</organism>
<protein>
    <submittedName>
        <fullName evidence="2">Uncharacterized protein</fullName>
    </submittedName>
</protein>
<dbReference type="Proteomes" id="UP000198287">
    <property type="component" value="Unassembled WGS sequence"/>
</dbReference>
<feature type="transmembrane region" description="Helical" evidence="1">
    <location>
        <begin position="21"/>
        <end position="45"/>
    </location>
</feature>
<keyword evidence="1" id="KW-1133">Transmembrane helix</keyword>
<feature type="transmembrane region" description="Helical" evidence="1">
    <location>
        <begin position="60"/>
        <end position="80"/>
    </location>
</feature>
<gene>
    <name evidence="2" type="ORF">Fcan01_16929</name>
</gene>
<keyword evidence="1" id="KW-0812">Transmembrane</keyword>
<evidence type="ECO:0000256" key="1">
    <source>
        <dbReference type="SAM" id="Phobius"/>
    </source>
</evidence>
<accession>A0A226DTU3</accession>
<proteinExistence type="predicted"/>
<keyword evidence="3" id="KW-1185">Reference proteome</keyword>
<name>A0A226DTU3_FOLCA</name>
<comment type="caution">
    <text evidence="2">The sequence shown here is derived from an EMBL/GenBank/DDBJ whole genome shotgun (WGS) entry which is preliminary data.</text>
</comment>
<keyword evidence="1" id="KW-0472">Membrane</keyword>
<reference evidence="2 3" key="1">
    <citation type="submission" date="2015-12" db="EMBL/GenBank/DDBJ databases">
        <title>The genome of Folsomia candida.</title>
        <authorList>
            <person name="Faddeeva A."/>
            <person name="Derks M.F."/>
            <person name="Anvar Y."/>
            <person name="Smit S."/>
            <person name="Van Straalen N."/>
            <person name="Roelofs D."/>
        </authorList>
    </citation>
    <scope>NUCLEOTIDE SEQUENCE [LARGE SCALE GENOMIC DNA]</scope>
    <source>
        <strain evidence="2 3">VU population</strain>
        <tissue evidence="2">Whole body</tissue>
    </source>
</reference>